<gene>
    <name evidence="2" type="ORF">FZC83_00125</name>
</gene>
<dbReference type="AlphaFoldDB" id="A0A5D4S289"/>
<reference evidence="2 3" key="1">
    <citation type="submission" date="2019-08" db="EMBL/GenBank/DDBJ databases">
        <title>Bacillus genomes from the desert of Cuatro Cienegas, Coahuila.</title>
        <authorList>
            <person name="Olmedo-Alvarez G."/>
        </authorList>
    </citation>
    <scope>NUCLEOTIDE SEQUENCE [LARGE SCALE GENOMIC DNA]</scope>
    <source>
        <strain evidence="2 3">CH108_3D</strain>
    </source>
</reference>
<comment type="caution">
    <text evidence="2">The sequence shown here is derived from an EMBL/GenBank/DDBJ whole genome shotgun (WGS) entry which is preliminary data.</text>
</comment>
<sequence>MGDLMMPNFPRNRNNLVPLVAVSLKAIIRVVIIGIVVMYASIWLISTMAIKLKVDSLLYSSVSEMVPKQTFLMLLSQEMTGLRIANEDQLNHDFDWLESVTNVSLLDPRSLFGREIPGIENYHTHIAVAGKGTDITNLPYESPAPTDEQLTNQEVDQDQIDQANDSKDDGVKEVDKKSVFIYHSHSWEAFSPLIKNNQSSDPASTNEKVNVIAVGAKLKQELESRGIGTIQDKTDVNQALKEKSWSYYESYKLSRGLVQEAIAQDEDLNYIIDVHRDSQPKKVTTKNINGKAYARLFFIVGKENKNYEKNLKIARDLHAKLEKEYPGISRGVFVKTKAEGNGVYNQDLTERALLLEFGGVENNLVELYNSTEAFAEIFAEYYHKDAVEVNN</sequence>
<dbReference type="SUPFAM" id="SSF53187">
    <property type="entry name" value="Zn-dependent exopeptidases"/>
    <property type="match status" value="1"/>
</dbReference>
<proteinExistence type="predicted"/>
<feature type="transmembrane region" description="Helical" evidence="1">
    <location>
        <begin position="20"/>
        <end position="45"/>
    </location>
</feature>
<organism evidence="2 3">
    <name type="scientific">Rossellomorea marisflavi</name>
    <dbReference type="NCBI Taxonomy" id="189381"/>
    <lineage>
        <taxon>Bacteria</taxon>
        <taxon>Bacillati</taxon>
        <taxon>Bacillota</taxon>
        <taxon>Bacilli</taxon>
        <taxon>Bacillales</taxon>
        <taxon>Bacillaceae</taxon>
        <taxon>Rossellomorea</taxon>
    </lineage>
</organism>
<dbReference type="Proteomes" id="UP000322997">
    <property type="component" value="Unassembled WGS sequence"/>
</dbReference>
<evidence type="ECO:0000256" key="1">
    <source>
        <dbReference type="SAM" id="Phobius"/>
    </source>
</evidence>
<dbReference type="Gene3D" id="3.40.630.40">
    <property type="entry name" value="Zn-dependent exopeptidases"/>
    <property type="match status" value="1"/>
</dbReference>
<evidence type="ECO:0000313" key="2">
    <source>
        <dbReference type="EMBL" id="TYS56022.1"/>
    </source>
</evidence>
<dbReference type="NCBIfam" id="TIGR02867">
    <property type="entry name" value="spore_II_P"/>
    <property type="match status" value="1"/>
</dbReference>
<keyword evidence="1" id="KW-1133">Transmembrane helix</keyword>
<keyword evidence="1" id="KW-0812">Transmembrane</keyword>
<protein>
    <submittedName>
        <fullName evidence="2">Stage II sporulation protein P</fullName>
    </submittedName>
</protein>
<dbReference type="InterPro" id="IPR010897">
    <property type="entry name" value="Spore_II_P"/>
</dbReference>
<name>A0A5D4S289_9BACI</name>
<accession>A0A5D4S289</accession>
<dbReference type="EMBL" id="VTEQ01000001">
    <property type="protein sequence ID" value="TYS56022.1"/>
    <property type="molecule type" value="Genomic_DNA"/>
</dbReference>
<evidence type="ECO:0000313" key="3">
    <source>
        <dbReference type="Proteomes" id="UP000322997"/>
    </source>
</evidence>
<dbReference type="Pfam" id="PF07454">
    <property type="entry name" value="SpoIIP"/>
    <property type="match status" value="1"/>
</dbReference>
<keyword evidence="1" id="KW-0472">Membrane</keyword>